<comment type="catalytic activity">
    <reaction evidence="12">
        <text>L-homoserine + NADP(+) = L-aspartate 4-semialdehyde + NADPH + H(+)</text>
        <dbReference type="Rhea" id="RHEA:15761"/>
        <dbReference type="ChEBI" id="CHEBI:15378"/>
        <dbReference type="ChEBI" id="CHEBI:57476"/>
        <dbReference type="ChEBI" id="CHEBI:57783"/>
        <dbReference type="ChEBI" id="CHEBI:58349"/>
        <dbReference type="ChEBI" id="CHEBI:537519"/>
        <dbReference type="EC" id="1.1.1.3"/>
    </reaction>
    <physiologicalReaction direction="right-to-left" evidence="12">
        <dbReference type="Rhea" id="RHEA:15763"/>
    </physiologicalReaction>
</comment>
<dbReference type="PANTHER" id="PTHR43331:SF1">
    <property type="entry name" value="HOMOSERINE DEHYDROGENASE"/>
    <property type="match status" value="1"/>
</dbReference>
<evidence type="ECO:0000313" key="16">
    <source>
        <dbReference type="EMBL" id="MFD0871209.1"/>
    </source>
</evidence>
<dbReference type="SUPFAM" id="SSF55021">
    <property type="entry name" value="ACT-like"/>
    <property type="match status" value="1"/>
</dbReference>
<dbReference type="SUPFAM" id="SSF55347">
    <property type="entry name" value="Glyceraldehyde-3-phosphate dehydrogenase-like, C-terminal domain"/>
    <property type="match status" value="1"/>
</dbReference>
<dbReference type="Gene3D" id="3.40.50.720">
    <property type="entry name" value="NAD(P)-binding Rossmann-like Domain"/>
    <property type="match status" value="1"/>
</dbReference>
<dbReference type="Pfam" id="PF00742">
    <property type="entry name" value="Homoserine_dh"/>
    <property type="match status" value="1"/>
</dbReference>
<evidence type="ECO:0000313" key="17">
    <source>
        <dbReference type="Proteomes" id="UP001597120"/>
    </source>
</evidence>
<dbReference type="RefSeq" id="WP_144935962.1">
    <property type="nucleotide sequence ID" value="NZ_JBHTIU010000074.1"/>
</dbReference>
<dbReference type="Gene3D" id="3.30.70.260">
    <property type="match status" value="1"/>
</dbReference>
<dbReference type="PANTHER" id="PTHR43331">
    <property type="entry name" value="HOMOSERINE DEHYDROGENASE"/>
    <property type="match status" value="1"/>
</dbReference>
<name>A0ABW3DFA5_9BACL</name>
<dbReference type="PROSITE" id="PS51671">
    <property type="entry name" value="ACT"/>
    <property type="match status" value="1"/>
</dbReference>
<organism evidence="16 17">
    <name type="scientific">Paenibacillus residui</name>
    <dbReference type="NCBI Taxonomy" id="629724"/>
    <lineage>
        <taxon>Bacteria</taxon>
        <taxon>Bacillati</taxon>
        <taxon>Bacillota</taxon>
        <taxon>Bacilli</taxon>
        <taxon>Bacillales</taxon>
        <taxon>Paenibacillaceae</taxon>
        <taxon>Paenibacillus</taxon>
    </lineage>
</organism>
<dbReference type="Gene3D" id="3.30.360.10">
    <property type="entry name" value="Dihydrodipicolinate Reductase, domain 2"/>
    <property type="match status" value="1"/>
</dbReference>
<evidence type="ECO:0000256" key="3">
    <source>
        <dbReference type="ARBA" id="ARBA00005062"/>
    </source>
</evidence>
<evidence type="ECO:0000256" key="11">
    <source>
        <dbReference type="ARBA" id="ARBA00023167"/>
    </source>
</evidence>
<dbReference type="GO" id="GO:0004412">
    <property type="term" value="F:homoserine dehydrogenase activity"/>
    <property type="evidence" value="ECO:0007669"/>
    <property type="project" value="UniProtKB-EC"/>
</dbReference>
<dbReference type="InterPro" id="IPR005106">
    <property type="entry name" value="Asp/hSer_DH_NAD-bd"/>
</dbReference>
<comment type="cofactor">
    <cofactor evidence="1">
        <name>a metal cation</name>
        <dbReference type="ChEBI" id="CHEBI:25213"/>
    </cofactor>
</comment>
<evidence type="ECO:0000256" key="4">
    <source>
        <dbReference type="ARBA" id="ARBA00006753"/>
    </source>
</evidence>
<dbReference type="InterPro" id="IPR002912">
    <property type="entry name" value="ACT_dom"/>
</dbReference>
<evidence type="ECO:0000256" key="7">
    <source>
        <dbReference type="ARBA" id="ARBA00022605"/>
    </source>
</evidence>
<gene>
    <name evidence="16" type="ORF">ACFQ03_18870</name>
</gene>
<comment type="pathway">
    <text evidence="3 13">Amino-acid biosynthesis; L-methionine biosynthesis via de novo pathway; L-homoserine from L-aspartate: step 3/3.</text>
</comment>
<comment type="caution">
    <text evidence="16">The sequence shown here is derived from an EMBL/GenBank/DDBJ whole genome shotgun (WGS) entry which is preliminary data.</text>
</comment>
<dbReference type="Proteomes" id="UP001597120">
    <property type="component" value="Unassembled WGS sequence"/>
</dbReference>
<evidence type="ECO:0000256" key="2">
    <source>
        <dbReference type="ARBA" id="ARBA00005056"/>
    </source>
</evidence>
<feature type="domain" description="ACT" evidence="15">
    <location>
        <begin position="350"/>
        <end position="428"/>
    </location>
</feature>
<keyword evidence="10 13" id="KW-0560">Oxidoreductase</keyword>
<protein>
    <recommendedName>
        <fullName evidence="6 13">Homoserine dehydrogenase</fullName>
        <ecNumber evidence="5 13">1.1.1.3</ecNumber>
    </recommendedName>
</protein>
<evidence type="ECO:0000256" key="5">
    <source>
        <dbReference type="ARBA" id="ARBA00013213"/>
    </source>
</evidence>
<dbReference type="InterPro" id="IPR001342">
    <property type="entry name" value="HDH_cat"/>
</dbReference>
<dbReference type="PROSITE" id="PS01042">
    <property type="entry name" value="HOMOSER_DHGENASE"/>
    <property type="match status" value="1"/>
</dbReference>
<evidence type="ECO:0000256" key="14">
    <source>
        <dbReference type="RuleBase" id="RU004171"/>
    </source>
</evidence>
<keyword evidence="8 13" id="KW-0791">Threonine biosynthesis</keyword>
<comment type="similarity">
    <text evidence="4 14">Belongs to the homoserine dehydrogenase family.</text>
</comment>
<evidence type="ECO:0000256" key="1">
    <source>
        <dbReference type="ARBA" id="ARBA00001920"/>
    </source>
</evidence>
<evidence type="ECO:0000256" key="12">
    <source>
        <dbReference type="ARBA" id="ARBA00048841"/>
    </source>
</evidence>
<dbReference type="Pfam" id="PF03447">
    <property type="entry name" value="NAD_binding_3"/>
    <property type="match status" value="1"/>
</dbReference>
<evidence type="ECO:0000256" key="6">
    <source>
        <dbReference type="ARBA" id="ARBA00013376"/>
    </source>
</evidence>
<dbReference type="InterPro" id="IPR016204">
    <property type="entry name" value="HDH"/>
</dbReference>
<dbReference type="InterPro" id="IPR036291">
    <property type="entry name" value="NAD(P)-bd_dom_sf"/>
</dbReference>
<sequence length="428" mass="46441">MKPIKAGLLGLGTVGTGVVRIVEGHQEDLVMQTGSSLTIEKILVKNRSKERSITVGPDKLTEDPWEIINHEEIDVVVEVMGGIEPARTYILEALSRGKHVVTANKDLMALHGQEILAKAAENGCDVFYEASVAGGIPIIRTLVEGFASDRITKIMGIVNGTTNYILTKMSQEGASYEDVLKEAQELGYAEADPTSDVEGLDAARKMTILATLGFNVNVSLDDVSVKGISSISKEDILYAKKLGYEVKLLGIAERKDDSISVTVQPTMVNRSHPLASVNGVFNAVYVYGEAVGETMFYGPGAGELPTATSIVADLVAVAKNRNLGVSGRRVFTPYKEKKLRTAEQVDYKNFMLLHVEDEPGVLAKIAKVFAQHEVSLESVLQQPNPNNPKAELIIITHDANQASMTKVLEDFQTLDGIDRVQSVYRVEG</sequence>
<evidence type="ECO:0000256" key="9">
    <source>
        <dbReference type="ARBA" id="ARBA00022857"/>
    </source>
</evidence>
<dbReference type="PIRSF" id="PIRSF000098">
    <property type="entry name" value="Homoser_dehydrog"/>
    <property type="match status" value="1"/>
</dbReference>
<proteinExistence type="inferred from homology"/>
<evidence type="ECO:0000256" key="8">
    <source>
        <dbReference type="ARBA" id="ARBA00022697"/>
    </source>
</evidence>
<dbReference type="EMBL" id="JBHTIU010000074">
    <property type="protein sequence ID" value="MFD0871209.1"/>
    <property type="molecule type" value="Genomic_DNA"/>
</dbReference>
<dbReference type="EC" id="1.1.1.3" evidence="5 13"/>
<comment type="pathway">
    <text evidence="2 13">Amino-acid biosynthesis; L-threonine biosynthesis; L-threonine from L-aspartate: step 3/5.</text>
</comment>
<keyword evidence="11 13" id="KW-0486">Methionine biosynthesis</keyword>
<dbReference type="NCBIfam" id="NF004976">
    <property type="entry name" value="PRK06349.1"/>
    <property type="match status" value="1"/>
</dbReference>
<keyword evidence="9 13" id="KW-0521">NADP</keyword>
<reference evidence="17" key="1">
    <citation type="journal article" date="2019" name="Int. J. Syst. Evol. Microbiol.">
        <title>The Global Catalogue of Microorganisms (GCM) 10K type strain sequencing project: providing services to taxonomists for standard genome sequencing and annotation.</title>
        <authorList>
            <consortium name="The Broad Institute Genomics Platform"/>
            <consortium name="The Broad Institute Genome Sequencing Center for Infectious Disease"/>
            <person name="Wu L."/>
            <person name="Ma J."/>
        </authorList>
    </citation>
    <scope>NUCLEOTIDE SEQUENCE [LARGE SCALE GENOMIC DNA]</scope>
    <source>
        <strain evidence="17">CCUG 57263</strain>
    </source>
</reference>
<dbReference type="InterPro" id="IPR019811">
    <property type="entry name" value="HDH_CS"/>
</dbReference>
<evidence type="ECO:0000259" key="15">
    <source>
        <dbReference type="PROSITE" id="PS51671"/>
    </source>
</evidence>
<dbReference type="Pfam" id="PF01842">
    <property type="entry name" value="ACT"/>
    <property type="match status" value="1"/>
</dbReference>
<dbReference type="InterPro" id="IPR045865">
    <property type="entry name" value="ACT-like_dom_sf"/>
</dbReference>
<accession>A0ABW3DFA5</accession>
<keyword evidence="7 13" id="KW-0028">Amino-acid biosynthesis</keyword>
<evidence type="ECO:0000256" key="10">
    <source>
        <dbReference type="ARBA" id="ARBA00023002"/>
    </source>
</evidence>
<keyword evidence="17" id="KW-1185">Reference proteome</keyword>
<evidence type="ECO:0000256" key="13">
    <source>
        <dbReference type="RuleBase" id="RU000579"/>
    </source>
</evidence>
<dbReference type="CDD" id="cd04881">
    <property type="entry name" value="ACT_HSDH-Hom"/>
    <property type="match status" value="1"/>
</dbReference>
<dbReference type="SUPFAM" id="SSF51735">
    <property type="entry name" value="NAD(P)-binding Rossmann-fold domains"/>
    <property type="match status" value="1"/>
</dbReference>